<protein>
    <recommendedName>
        <fullName evidence="3">Mos1 transposase HTH domain-containing protein</fullName>
    </recommendedName>
</protein>
<accession>A0A834I5D2</accession>
<dbReference type="AlphaFoldDB" id="A0A834I5D2"/>
<reference evidence="1" key="1">
    <citation type="submission" date="2020-08" db="EMBL/GenBank/DDBJ databases">
        <title>Genome sequencing and assembly of the red palm weevil Rhynchophorus ferrugineus.</title>
        <authorList>
            <person name="Dias G.B."/>
            <person name="Bergman C.M."/>
            <person name="Manee M."/>
        </authorList>
    </citation>
    <scope>NUCLEOTIDE SEQUENCE</scope>
    <source>
        <strain evidence="1">AA-2017</strain>
        <tissue evidence="1">Whole larva</tissue>
    </source>
</reference>
<evidence type="ECO:0008006" key="3">
    <source>
        <dbReference type="Google" id="ProtNLM"/>
    </source>
</evidence>
<name>A0A834I5D2_RHYFE</name>
<sequence>MDKKEVRVLIKCRFLKGKNTVEARTWLDADFSDTAPGKSIIKDWPQLATFTPLTGRMASTAEINRRHSKFVRIRDNWDHLSSKYPSQP</sequence>
<evidence type="ECO:0000313" key="2">
    <source>
        <dbReference type="Proteomes" id="UP000625711"/>
    </source>
</evidence>
<dbReference type="EMBL" id="JAACXV010013509">
    <property type="protein sequence ID" value="KAF7273274.1"/>
    <property type="molecule type" value="Genomic_DNA"/>
</dbReference>
<proteinExistence type="predicted"/>
<comment type="caution">
    <text evidence="1">The sequence shown here is derived from an EMBL/GenBank/DDBJ whole genome shotgun (WGS) entry which is preliminary data.</text>
</comment>
<dbReference type="Proteomes" id="UP000625711">
    <property type="component" value="Unassembled WGS sequence"/>
</dbReference>
<evidence type="ECO:0000313" key="1">
    <source>
        <dbReference type="EMBL" id="KAF7273274.1"/>
    </source>
</evidence>
<keyword evidence="2" id="KW-1185">Reference proteome</keyword>
<organism evidence="1 2">
    <name type="scientific">Rhynchophorus ferrugineus</name>
    <name type="common">Red palm weevil</name>
    <name type="synonym">Curculio ferrugineus</name>
    <dbReference type="NCBI Taxonomy" id="354439"/>
    <lineage>
        <taxon>Eukaryota</taxon>
        <taxon>Metazoa</taxon>
        <taxon>Ecdysozoa</taxon>
        <taxon>Arthropoda</taxon>
        <taxon>Hexapoda</taxon>
        <taxon>Insecta</taxon>
        <taxon>Pterygota</taxon>
        <taxon>Neoptera</taxon>
        <taxon>Endopterygota</taxon>
        <taxon>Coleoptera</taxon>
        <taxon>Polyphaga</taxon>
        <taxon>Cucujiformia</taxon>
        <taxon>Curculionidae</taxon>
        <taxon>Dryophthorinae</taxon>
        <taxon>Rhynchophorus</taxon>
    </lineage>
</organism>
<dbReference type="OrthoDB" id="10032414at2759"/>
<gene>
    <name evidence="1" type="ORF">GWI33_014021</name>
</gene>